<protein>
    <submittedName>
        <fullName evidence="8">DNA-binding SARP family transcriptional activator</fullName>
    </submittedName>
</protein>
<keyword evidence="2" id="KW-0805">Transcription regulation</keyword>
<keyword evidence="3 6" id="KW-0238">DNA-binding</keyword>
<dbReference type="InterPro" id="IPR051677">
    <property type="entry name" value="AfsR-DnrI-RedD_regulator"/>
</dbReference>
<evidence type="ECO:0000256" key="2">
    <source>
        <dbReference type="ARBA" id="ARBA00023015"/>
    </source>
</evidence>
<keyword evidence="4" id="KW-0804">Transcription</keyword>
<feature type="domain" description="OmpR/PhoB-type" evidence="7">
    <location>
        <begin position="1"/>
        <end position="94"/>
    </location>
</feature>
<dbReference type="GO" id="GO:0003677">
    <property type="term" value="F:DNA binding"/>
    <property type="evidence" value="ECO:0007669"/>
    <property type="project" value="UniProtKB-KW"/>
</dbReference>
<dbReference type="EMBL" id="JAFBCL010000001">
    <property type="protein sequence ID" value="MBM7810469.1"/>
    <property type="molecule type" value="Genomic_DNA"/>
</dbReference>
<dbReference type="Proteomes" id="UP001195724">
    <property type="component" value="Unassembled WGS sequence"/>
</dbReference>
<dbReference type="InterPro" id="IPR005158">
    <property type="entry name" value="BTAD"/>
</dbReference>
<evidence type="ECO:0000313" key="8">
    <source>
        <dbReference type="EMBL" id="MBM7810469.1"/>
    </source>
</evidence>
<dbReference type="Pfam" id="PF03704">
    <property type="entry name" value="BTAD"/>
    <property type="match status" value="1"/>
</dbReference>
<sequence>MTAEFRVLGPLEVLASGERVRIEGPRQQKLLALLLLQPGRVVPVDRLVDELWSEPPASVRQQVHNAVGALRRSLGAEGGGVRLVRTEFGYRLDIPDDAVDTYHFVTAVQDAKQAEELGHLPKAVELLRSALAVWRGDAFAGLSGSAIESAAANLNEQRLLCLEELFALRLRAGESASLVGELTQLVAEHPLRESLRGSLMLTLHRSGRQPDALAAYAEGKRLLADELGLDPGQRLREIHAAILSGAADSVAPPVDEVERAAARPEPTRSYLPHDTTSFSGRSAELVELVEGTRNALPTALVISAIDGMGGVGKTTLAIHLAHHIADEYPDGQYFIDLRGFSPGMDPVTPEQALDALLLDSGVPPELVPVDLERRSALWRSRMAGQRALLVLDNAADAAQVTPLLPGTAGVLVVVTSRRKLTALEGAVPLSLDVMTREDGVSLFTTVVGAHRAGSEPDAVDTVVELCGRLPLAIRIAAARLRDRSSWTVADLMDRLRTQRQRSLFLRAGGQSVMAVLRVSYRYLAPSQQRLFRLLSLHPGTDFDAYTAAALGGVDVEEAVDVLESLYDDNLLKQNVAGRYYFHDLIGDCAGQLLAEAAEEQEERAAVHRLLDYYLQVAHTWCGLLDPGIYRNAPRVDHVLGEIREVDSYKGAVDALNAEFANLTAAALFAAQRGWHRHAWQLVCTLHPFLKLRNFGGKAYDLYKSAAEAARAAGDEFGESISLQGLSGACREQRTVTEAVEHLNRALELMRRVGDVDREAHQTVDLGNLMFRADRLPQARDLYLAADRLLAGSTDTRLRSAVVNNLGVLCRDLGEFDLALDHLRRALEMPGHSSRDRLITEGVLGTALHLRGDHQAALHAFGQVLDEATADRFAYGEAMALMGMSSVYRHLGDLMASVEHGRRALRSAREFGFREFECEALSCLGEAFFLLADTERAQQVFVEVGQMGERYQSIRYQARALEGLAHLSFARGEVEGARRYWEKAVETYPAGLVDIRYARTHLTSPGNGWTTCFRCETA</sequence>
<evidence type="ECO:0000313" key="9">
    <source>
        <dbReference type="Proteomes" id="UP001195724"/>
    </source>
</evidence>
<gene>
    <name evidence="8" type="ORF">JOE68_001334</name>
</gene>
<dbReference type="PANTHER" id="PTHR35807">
    <property type="entry name" value="TRANSCRIPTIONAL REGULATOR REDD-RELATED"/>
    <property type="match status" value="1"/>
</dbReference>
<evidence type="ECO:0000259" key="7">
    <source>
        <dbReference type="PROSITE" id="PS51755"/>
    </source>
</evidence>
<dbReference type="PROSITE" id="PS51755">
    <property type="entry name" value="OMPR_PHOB"/>
    <property type="match status" value="1"/>
</dbReference>
<reference evidence="8 9" key="1">
    <citation type="submission" date="2021-01" db="EMBL/GenBank/DDBJ databases">
        <title>Sequencing the genomes of 1000 actinobacteria strains.</title>
        <authorList>
            <person name="Klenk H.-P."/>
        </authorList>
    </citation>
    <scope>NUCLEOTIDE SEQUENCE [LARGE SCALE GENOMIC DNA]</scope>
    <source>
        <strain evidence="8 9">DSM 44581</strain>
    </source>
</reference>
<proteinExistence type="inferred from homology"/>
<keyword evidence="9" id="KW-1185">Reference proteome</keyword>
<dbReference type="SUPFAM" id="SSF46894">
    <property type="entry name" value="C-terminal effector domain of the bipartite response regulators"/>
    <property type="match status" value="1"/>
</dbReference>
<dbReference type="Pfam" id="PF00486">
    <property type="entry name" value="Trans_reg_C"/>
    <property type="match status" value="1"/>
</dbReference>
<evidence type="ECO:0000256" key="4">
    <source>
        <dbReference type="ARBA" id="ARBA00023163"/>
    </source>
</evidence>
<evidence type="ECO:0000256" key="5">
    <source>
        <dbReference type="PROSITE-ProRule" id="PRU00339"/>
    </source>
</evidence>
<accession>A0ABS2S3H3</accession>
<dbReference type="PRINTS" id="PR00364">
    <property type="entry name" value="DISEASERSIST"/>
</dbReference>
<evidence type="ECO:0000256" key="1">
    <source>
        <dbReference type="ARBA" id="ARBA00005820"/>
    </source>
</evidence>
<comment type="caution">
    <text evidence="8">The sequence shown here is derived from an EMBL/GenBank/DDBJ whole genome shotgun (WGS) entry which is preliminary data.</text>
</comment>
<dbReference type="PANTHER" id="PTHR35807:SF1">
    <property type="entry name" value="TRANSCRIPTIONAL REGULATOR REDD"/>
    <property type="match status" value="1"/>
</dbReference>
<dbReference type="SUPFAM" id="SSF52540">
    <property type="entry name" value="P-loop containing nucleoside triphosphate hydrolases"/>
    <property type="match status" value="1"/>
</dbReference>
<dbReference type="InterPro" id="IPR027417">
    <property type="entry name" value="P-loop_NTPase"/>
</dbReference>
<comment type="similarity">
    <text evidence="1">Belongs to the AfsR/DnrI/RedD regulatory family.</text>
</comment>
<feature type="repeat" description="TPR" evidence="5">
    <location>
        <begin position="799"/>
        <end position="832"/>
    </location>
</feature>
<dbReference type="CDD" id="cd15831">
    <property type="entry name" value="BTAD"/>
    <property type="match status" value="1"/>
</dbReference>
<evidence type="ECO:0000256" key="6">
    <source>
        <dbReference type="PROSITE-ProRule" id="PRU01091"/>
    </source>
</evidence>
<dbReference type="SMART" id="SM01043">
    <property type="entry name" value="BTAD"/>
    <property type="match status" value="1"/>
</dbReference>
<name>A0ABS2S3H3_9PSEU</name>
<dbReference type="Pfam" id="PF13424">
    <property type="entry name" value="TPR_12"/>
    <property type="match status" value="1"/>
</dbReference>
<dbReference type="Gene3D" id="1.25.40.10">
    <property type="entry name" value="Tetratricopeptide repeat domain"/>
    <property type="match status" value="3"/>
</dbReference>
<organism evidence="8 9">
    <name type="scientific">Saccharothrix algeriensis</name>
    <dbReference type="NCBI Taxonomy" id="173560"/>
    <lineage>
        <taxon>Bacteria</taxon>
        <taxon>Bacillati</taxon>
        <taxon>Actinomycetota</taxon>
        <taxon>Actinomycetes</taxon>
        <taxon>Pseudonocardiales</taxon>
        <taxon>Pseudonocardiaceae</taxon>
        <taxon>Saccharothrix</taxon>
    </lineage>
</organism>
<dbReference type="InterPro" id="IPR016032">
    <property type="entry name" value="Sig_transdc_resp-reg_C-effctor"/>
</dbReference>
<dbReference type="SMART" id="SM00862">
    <property type="entry name" value="Trans_reg_C"/>
    <property type="match status" value="1"/>
</dbReference>
<keyword evidence="5" id="KW-0802">TPR repeat</keyword>
<dbReference type="Gene3D" id="3.40.50.300">
    <property type="entry name" value="P-loop containing nucleotide triphosphate hydrolases"/>
    <property type="match status" value="1"/>
</dbReference>
<dbReference type="RefSeq" id="WP_204841440.1">
    <property type="nucleotide sequence ID" value="NZ_JAFBCL010000001.1"/>
</dbReference>
<dbReference type="InterPro" id="IPR001867">
    <property type="entry name" value="OmpR/PhoB-type_DNA-bd"/>
</dbReference>
<dbReference type="Gene3D" id="1.10.10.10">
    <property type="entry name" value="Winged helix-like DNA-binding domain superfamily/Winged helix DNA-binding domain"/>
    <property type="match status" value="1"/>
</dbReference>
<dbReference type="SMART" id="SM00028">
    <property type="entry name" value="TPR"/>
    <property type="match status" value="5"/>
</dbReference>
<dbReference type="InterPro" id="IPR036388">
    <property type="entry name" value="WH-like_DNA-bd_sf"/>
</dbReference>
<dbReference type="InterPro" id="IPR011990">
    <property type="entry name" value="TPR-like_helical_dom_sf"/>
</dbReference>
<dbReference type="InterPro" id="IPR019734">
    <property type="entry name" value="TPR_rpt"/>
</dbReference>
<feature type="DNA-binding region" description="OmpR/PhoB-type" evidence="6">
    <location>
        <begin position="1"/>
        <end position="94"/>
    </location>
</feature>
<dbReference type="SUPFAM" id="SSF48452">
    <property type="entry name" value="TPR-like"/>
    <property type="match status" value="3"/>
</dbReference>
<evidence type="ECO:0000256" key="3">
    <source>
        <dbReference type="ARBA" id="ARBA00023125"/>
    </source>
</evidence>
<dbReference type="PROSITE" id="PS50005">
    <property type="entry name" value="TPR"/>
    <property type="match status" value="1"/>
</dbReference>